<dbReference type="AlphaFoldDB" id="A0A0H3WZT1"/>
<dbReference type="SUPFAM" id="SSF46689">
    <property type="entry name" value="Homeodomain-like"/>
    <property type="match status" value="1"/>
</dbReference>
<reference evidence="3" key="1">
    <citation type="submission" date="2015-06" db="EMBL/GenBank/DDBJ databases">
        <title>Complete Genome Sequence of Pandoraea faecigallinarum DSM-23572.</title>
        <authorList>
            <person name="Yong D."/>
            <person name="Ee R."/>
            <person name="Lim Y.-L."/>
            <person name="Yin W.-F."/>
            <person name="Chan K.-G."/>
        </authorList>
    </citation>
    <scope>NUCLEOTIDE SEQUENCE [LARGE SCALE GENOMIC DNA]</scope>
    <source>
        <strain evidence="3">DSM 23572</strain>
        <plasmid evidence="3">unnamed1</plasmid>
    </source>
</reference>
<geneLocation type="plasmid" evidence="3">
    <name>unnamed1</name>
</geneLocation>
<evidence type="ECO:0000313" key="2">
    <source>
        <dbReference type="EMBL" id="AKM33315.1"/>
    </source>
</evidence>
<dbReference type="EMBL" id="CP011808">
    <property type="protein sequence ID" value="AKM33315.1"/>
    <property type="molecule type" value="Genomic_DNA"/>
</dbReference>
<dbReference type="GO" id="GO:0004803">
    <property type="term" value="F:transposase activity"/>
    <property type="evidence" value="ECO:0007669"/>
    <property type="project" value="InterPro"/>
</dbReference>
<organism evidence="1 3">
    <name type="scientific">Pandoraea faecigallinarum</name>
    <dbReference type="NCBI Taxonomy" id="656179"/>
    <lineage>
        <taxon>Bacteria</taxon>
        <taxon>Pseudomonadati</taxon>
        <taxon>Pseudomonadota</taxon>
        <taxon>Betaproteobacteria</taxon>
        <taxon>Burkholderiales</taxon>
        <taxon>Burkholderiaceae</taxon>
        <taxon>Pandoraea</taxon>
    </lineage>
</organism>
<dbReference type="Pfam" id="PF01527">
    <property type="entry name" value="HTH_Tnp_1"/>
    <property type="match status" value="1"/>
</dbReference>
<sequence length="128" mass="13822">MTTEAPKRIGRKGVPNHPIEFRRQLATLACEPGVSVARLAMEHGLNANLVFKWRRSLRAGEYDSMSLLPVKVETPATEIALPAPTPVPRPAPTGTIEISVGHARVRIDGVPDESTLTLVLRLLRGGSA</sequence>
<evidence type="ECO:0000313" key="3">
    <source>
        <dbReference type="Proteomes" id="UP000035651"/>
    </source>
</evidence>
<geneLocation type="plasmid" evidence="1">
    <name>pPF72-1</name>
</geneLocation>
<proteinExistence type="predicted"/>
<accession>A0A0H3WZT1</accession>
<dbReference type="KEGG" id="pfg:AB870_23745"/>
<dbReference type="InterPro" id="IPR002514">
    <property type="entry name" value="Transposase_8"/>
</dbReference>
<keyword evidence="1" id="KW-0614">Plasmid</keyword>
<name>A0A0H3WZT1_9BURK</name>
<dbReference type="OrthoDB" id="3376843at2"/>
<protein>
    <submittedName>
        <fullName evidence="1">DNA-binding protein</fullName>
    </submittedName>
</protein>
<reference evidence="1" key="2">
    <citation type="submission" date="2016-06" db="EMBL/GenBank/DDBJ databases">
        <title>Complete Genome Sequence of Pandoraea faecigallinarum DSM-23572.</title>
        <authorList>
            <person name="Yong D."/>
            <person name="Ee R."/>
            <person name="Lim Y.-L."/>
            <person name="Yin W.-F."/>
            <person name="Chan K.-G."/>
        </authorList>
    </citation>
    <scope>NUCLEOTIDE SEQUENCE</scope>
    <source>
        <strain evidence="1 3">DSM 23572</strain>
        <plasmid evidence="1">pPF72-1</plasmid>
        <plasmid evidence="3">unnamed1</plasmid>
    </source>
</reference>
<evidence type="ECO:0000313" key="1">
    <source>
        <dbReference type="EMBL" id="AKM33237.1"/>
    </source>
</evidence>
<dbReference type="KEGG" id="pfg:AB870_24275"/>
<dbReference type="GO" id="GO:0006313">
    <property type="term" value="P:DNA transposition"/>
    <property type="evidence" value="ECO:0007669"/>
    <property type="project" value="InterPro"/>
</dbReference>
<keyword evidence="1" id="KW-0238">DNA-binding</keyword>
<dbReference type="InterPro" id="IPR009057">
    <property type="entry name" value="Homeodomain-like_sf"/>
</dbReference>
<gene>
    <name evidence="1" type="ORF">AB870_23745</name>
    <name evidence="2" type="ORF">AB870_24275</name>
</gene>
<keyword evidence="3" id="KW-1185">Reference proteome</keyword>
<dbReference type="Proteomes" id="UP000035651">
    <property type="component" value="Plasmid pPF72-1"/>
</dbReference>
<dbReference type="RefSeq" id="WP_047909217.1">
    <property type="nucleotide sequence ID" value="NZ_CP011808.2"/>
</dbReference>
<dbReference type="EMBL" id="CP011808">
    <property type="protein sequence ID" value="AKM33237.1"/>
    <property type="molecule type" value="Genomic_DNA"/>
</dbReference>
<dbReference type="GO" id="GO:0003677">
    <property type="term" value="F:DNA binding"/>
    <property type="evidence" value="ECO:0007669"/>
    <property type="project" value="UniProtKB-KW"/>
</dbReference>
<dbReference type="NCBIfam" id="NF047595">
    <property type="entry name" value="IS66_ISRel24_TnpA"/>
    <property type="match status" value="1"/>
</dbReference>
<dbReference type="PATRIC" id="fig|656179.3.peg.5081"/>